<dbReference type="RefSeq" id="WP_002595384.1">
    <property type="nucleotide sequence ID" value="NZ_KB851009.1"/>
</dbReference>
<proteinExistence type="predicted"/>
<comment type="caution">
    <text evidence="2">The sequence shown here is derived from an EMBL/GenBank/DDBJ whole genome shotgun (WGS) entry which is preliminary data.</text>
</comment>
<dbReference type="Pfam" id="PF13155">
    <property type="entry name" value="Toprim_2"/>
    <property type="match status" value="1"/>
</dbReference>
<sequence length="310" mass="35612">MGYVYFTDDQKQRANAVNLEDFLTRQGEKLLRSGREKRLASDHSITVRGNEWYDHAAEKGGCAIDFVQRFYGRSFPDAVTMLLNGEQGQAYRSSEQRKPELPRPFVLPEANHDMRRVYAYLTKTRCLDRDIVSTFARAKMLYEDAKYHNVVFVGFDKEGVARHAHKRGTYTQGEPFKGNVDGCDPRFSFHYTGQSDTVYVFEAPIDMLSFLSLYQQDWQRHSYVSLCGVSEHALLQLLVENPQVKKIGLCLDNDKAGLKARERLTGILEEKGYCEVFSLLPRQKDWNEDLQTKKSMITQTSSTGQVMQMA</sequence>
<accession>A0A0E2HDS1</accession>
<dbReference type="SUPFAM" id="SSF57783">
    <property type="entry name" value="Zinc beta-ribbon"/>
    <property type="match status" value="1"/>
</dbReference>
<dbReference type="Pfam" id="PF13154">
    <property type="entry name" value="DUF3991"/>
    <property type="match status" value="1"/>
</dbReference>
<organism evidence="2 3">
    <name type="scientific">[Clostridium] clostridioforme 90A8</name>
    <dbReference type="NCBI Taxonomy" id="999408"/>
    <lineage>
        <taxon>Bacteria</taxon>
        <taxon>Bacillati</taxon>
        <taxon>Bacillota</taxon>
        <taxon>Clostridia</taxon>
        <taxon>Lachnospirales</taxon>
        <taxon>Lachnospiraceae</taxon>
        <taxon>Enterocloster</taxon>
    </lineage>
</organism>
<dbReference type="SUPFAM" id="SSF56731">
    <property type="entry name" value="DNA primase core"/>
    <property type="match status" value="1"/>
</dbReference>
<protein>
    <recommendedName>
        <fullName evidence="1">DUF3991 domain-containing protein</fullName>
    </recommendedName>
</protein>
<feature type="domain" description="DUF3991" evidence="1">
    <location>
        <begin position="119"/>
        <end position="194"/>
    </location>
</feature>
<evidence type="ECO:0000313" key="3">
    <source>
        <dbReference type="Proteomes" id="UP000013085"/>
    </source>
</evidence>
<dbReference type="PATRIC" id="fig|999408.3.peg.1604"/>
<reference evidence="2 3" key="1">
    <citation type="submission" date="2013-01" db="EMBL/GenBank/DDBJ databases">
        <title>The Genome Sequence of Clostridium clostridioforme 90A8.</title>
        <authorList>
            <consortium name="The Broad Institute Genome Sequencing Platform"/>
            <person name="Earl A."/>
            <person name="Ward D."/>
            <person name="Feldgarden M."/>
            <person name="Gevers D."/>
            <person name="Courvalin P."/>
            <person name="Lambert T."/>
            <person name="Walker B."/>
            <person name="Young S.K."/>
            <person name="Zeng Q."/>
            <person name="Gargeya S."/>
            <person name="Fitzgerald M."/>
            <person name="Haas B."/>
            <person name="Abouelleil A."/>
            <person name="Alvarado L."/>
            <person name="Arachchi H.M."/>
            <person name="Berlin A.M."/>
            <person name="Chapman S.B."/>
            <person name="Dewar J."/>
            <person name="Goldberg J."/>
            <person name="Griggs A."/>
            <person name="Gujja S."/>
            <person name="Hansen M."/>
            <person name="Howarth C."/>
            <person name="Imamovic A."/>
            <person name="Larimer J."/>
            <person name="McCowan C."/>
            <person name="Murphy C."/>
            <person name="Neiman D."/>
            <person name="Pearson M."/>
            <person name="Priest M."/>
            <person name="Roberts A."/>
            <person name="Saif S."/>
            <person name="Shea T."/>
            <person name="Sisk P."/>
            <person name="Sykes S."/>
            <person name="Wortman J."/>
            <person name="Nusbaum C."/>
            <person name="Birren B."/>
        </authorList>
    </citation>
    <scope>NUCLEOTIDE SEQUENCE [LARGE SCALE GENOMIC DNA]</scope>
    <source>
        <strain evidence="2 3">90A8</strain>
    </source>
</reference>
<dbReference type="EMBL" id="AGYR01000012">
    <property type="protein sequence ID" value="ENZ17938.1"/>
    <property type="molecule type" value="Genomic_DNA"/>
</dbReference>
<dbReference type="InterPro" id="IPR025054">
    <property type="entry name" value="DUF3991"/>
</dbReference>
<evidence type="ECO:0000313" key="2">
    <source>
        <dbReference type="EMBL" id="ENZ17938.1"/>
    </source>
</evidence>
<dbReference type="HOGENOM" id="CLU_027621_2_0_9"/>
<dbReference type="Proteomes" id="UP000013085">
    <property type="component" value="Unassembled WGS sequence"/>
</dbReference>
<gene>
    <name evidence="2" type="ORF">HMPREF1090_01488</name>
</gene>
<dbReference type="AlphaFoldDB" id="A0A0E2HDS1"/>
<name>A0A0E2HDS1_9FIRM</name>
<dbReference type="Gene3D" id="3.40.1360.10">
    <property type="match status" value="1"/>
</dbReference>
<evidence type="ECO:0000259" key="1">
    <source>
        <dbReference type="Pfam" id="PF13154"/>
    </source>
</evidence>